<evidence type="ECO:0000313" key="1">
    <source>
        <dbReference type="EMBL" id="CAI9104950.1"/>
    </source>
</evidence>
<keyword evidence="2" id="KW-1185">Reference proteome</keyword>
<name>A0AAV1DAQ2_OLDCO</name>
<reference evidence="1" key="1">
    <citation type="submission" date="2023-03" db="EMBL/GenBank/DDBJ databases">
        <authorList>
            <person name="Julca I."/>
        </authorList>
    </citation>
    <scope>NUCLEOTIDE SEQUENCE</scope>
</reference>
<dbReference type="AlphaFoldDB" id="A0AAV1DAQ2"/>
<organism evidence="1 2">
    <name type="scientific">Oldenlandia corymbosa var. corymbosa</name>
    <dbReference type="NCBI Taxonomy" id="529605"/>
    <lineage>
        <taxon>Eukaryota</taxon>
        <taxon>Viridiplantae</taxon>
        <taxon>Streptophyta</taxon>
        <taxon>Embryophyta</taxon>
        <taxon>Tracheophyta</taxon>
        <taxon>Spermatophyta</taxon>
        <taxon>Magnoliopsida</taxon>
        <taxon>eudicotyledons</taxon>
        <taxon>Gunneridae</taxon>
        <taxon>Pentapetalae</taxon>
        <taxon>asterids</taxon>
        <taxon>lamiids</taxon>
        <taxon>Gentianales</taxon>
        <taxon>Rubiaceae</taxon>
        <taxon>Rubioideae</taxon>
        <taxon>Spermacoceae</taxon>
        <taxon>Hedyotis-Oldenlandia complex</taxon>
        <taxon>Oldenlandia</taxon>
    </lineage>
</organism>
<protein>
    <submittedName>
        <fullName evidence="1">OLC1v1003750C1</fullName>
    </submittedName>
</protein>
<accession>A0AAV1DAQ2</accession>
<proteinExistence type="predicted"/>
<dbReference type="EMBL" id="OX459122">
    <property type="protein sequence ID" value="CAI9104950.1"/>
    <property type="molecule type" value="Genomic_DNA"/>
</dbReference>
<dbReference type="Proteomes" id="UP001161247">
    <property type="component" value="Chromosome 5"/>
</dbReference>
<gene>
    <name evidence="1" type="ORF">OLC1_LOCUS13753</name>
</gene>
<evidence type="ECO:0000313" key="2">
    <source>
        <dbReference type="Proteomes" id="UP001161247"/>
    </source>
</evidence>
<sequence>MEDLIAYRIIYWFSFVKVVPDYGRMSKISKVPIETSPVVESHDISVVYATRTLIEGFVLTDSDASEAYQRKCRCTDAHDFYKWRRIDDEPQKIKEESPLQCPNQDLVTQLTNNTSRIFWLVT</sequence>